<feature type="region of interest" description="Disordered" evidence="1">
    <location>
        <begin position="296"/>
        <end position="335"/>
    </location>
</feature>
<dbReference type="PANTHER" id="PTHR33096">
    <property type="entry name" value="CXC2 DOMAIN-CONTAINING PROTEIN"/>
    <property type="match status" value="1"/>
</dbReference>
<feature type="region of interest" description="Disordered" evidence="1">
    <location>
        <begin position="1"/>
        <end position="28"/>
    </location>
</feature>
<dbReference type="PANTHER" id="PTHR33096:SF1">
    <property type="entry name" value="CXC1-LIKE CYSTEINE CLUSTER ASSOCIATED WITH KDZ TRANSPOSASES DOMAIN-CONTAINING PROTEIN"/>
    <property type="match status" value="1"/>
</dbReference>
<proteinExistence type="predicted"/>
<feature type="compositionally biased region" description="Polar residues" evidence="1">
    <location>
        <begin position="869"/>
        <end position="885"/>
    </location>
</feature>
<dbReference type="Proteomes" id="UP001150217">
    <property type="component" value="Unassembled WGS sequence"/>
</dbReference>
<name>A0ABQ8VLJ5_9AGAR</name>
<gene>
    <name evidence="2" type="ORF">C8R41DRAFT_894669</name>
</gene>
<reference evidence="2" key="1">
    <citation type="submission" date="2022-08" db="EMBL/GenBank/DDBJ databases">
        <title>A Global Phylogenomic Analysis of the Shiitake Genus Lentinula.</title>
        <authorList>
            <consortium name="DOE Joint Genome Institute"/>
            <person name="Sierra-Patev S."/>
            <person name="Min B."/>
            <person name="Naranjo-Ortiz M."/>
            <person name="Looney B."/>
            <person name="Konkel Z."/>
            <person name="Slot J.C."/>
            <person name="Sakamoto Y."/>
            <person name="Steenwyk J.L."/>
            <person name="Rokas A."/>
            <person name="Carro J."/>
            <person name="Camarero S."/>
            <person name="Ferreira P."/>
            <person name="Molpeceres G."/>
            <person name="Ruiz-Duenas F.J."/>
            <person name="Serrano A."/>
            <person name="Henrissat B."/>
            <person name="Drula E."/>
            <person name="Hughes K.W."/>
            <person name="Mata J.L."/>
            <person name="Ishikawa N.K."/>
            <person name="Vargas-Isla R."/>
            <person name="Ushijima S."/>
            <person name="Smith C.A."/>
            <person name="Ahrendt S."/>
            <person name="Andreopoulos W."/>
            <person name="He G."/>
            <person name="Labutti K."/>
            <person name="Lipzen A."/>
            <person name="Ng V."/>
            <person name="Riley R."/>
            <person name="Sandor L."/>
            <person name="Barry K."/>
            <person name="Martinez A.T."/>
            <person name="Xiao Y."/>
            <person name="Gibbons J.G."/>
            <person name="Terashima K."/>
            <person name="Grigoriev I.V."/>
            <person name="Hibbett D.S."/>
        </authorList>
    </citation>
    <scope>NUCLEOTIDE SEQUENCE</scope>
    <source>
        <strain evidence="2">RHP3577 ss4</strain>
    </source>
</reference>
<protein>
    <recommendedName>
        <fullName evidence="4">CxC2-like cysteine cluster KDZ transposase-associated domain-containing protein</fullName>
    </recommendedName>
</protein>
<evidence type="ECO:0000256" key="1">
    <source>
        <dbReference type="SAM" id="MobiDB-lite"/>
    </source>
</evidence>
<evidence type="ECO:0000313" key="2">
    <source>
        <dbReference type="EMBL" id="KAJ4497269.1"/>
    </source>
</evidence>
<feature type="compositionally biased region" description="Acidic residues" evidence="1">
    <location>
        <begin position="895"/>
        <end position="914"/>
    </location>
</feature>
<evidence type="ECO:0000313" key="3">
    <source>
        <dbReference type="Proteomes" id="UP001150217"/>
    </source>
</evidence>
<comment type="caution">
    <text evidence="2">The sequence shown here is derived from an EMBL/GenBank/DDBJ whole genome shotgun (WGS) entry which is preliminary data.</text>
</comment>
<evidence type="ECO:0008006" key="4">
    <source>
        <dbReference type="Google" id="ProtNLM"/>
    </source>
</evidence>
<accession>A0ABQ8VLJ5</accession>
<feature type="region of interest" description="Disordered" evidence="1">
    <location>
        <begin position="856"/>
        <end position="914"/>
    </location>
</feature>
<dbReference type="Pfam" id="PF18758">
    <property type="entry name" value="KDZ"/>
    <property type="match status" value="1"/>
</dbReference>
<organism evidence="2 3">
    <name type="scientific">Lentinula lateritia</name>
    <dbReference type="NCBI Taxonomy" id="40482"/>
    <lineage>
        <taxon>Eukaryota</taxon>
        <taxon>Fungi</taxon>
        <taxon>Dikarya</taxon>
        <taxon>Basidiomycota</taxon>
        <taxon>Agaricomycotina</taxon>
        <taxon>Agaricomycetes</taxon>
        <taxon>Agaricomycetidae</taxon>
        <taxon>Agaricales</taxon>
        <taxon>Marasmiineae</taxon>
        <taxon>Omphalotaceae</taxon>
        <taxon>Lentinula</taxon>
    </lineage>
</organism>
<keyword evidence="3" id="KW-1185">Reference proteome</keyword>
<sequence>MYIDEEHVGSGNESDGNVEEELQGQGTQESLRIQEDMAVFVANRNFHRYRTGQYRQRLDGRTWKHCICRLNKNWQPLIPALIDAYTTWKYSPPPHIVTYTDPDASPLVDGRDFDINILDIHDLARVAVIPCGEDDEGAVTLVRAGYLGCTPQRPSLAISLRTLKLFYTIRMFRPSFSIEAFTKVVCHVHSVTYRRGYRSAISDAFDTYIIIRRHLDSRVAHELGQDTQNYRVLNSCPPCNYELKDEPPLKFSRMFVLDGNNSLKRMQGAGNRQVADDRVYQDSDYFLPEEYVNQFGNEVPRGHTQTEDKDTEEPGLEQGGDPTDGQTSMSETSPLQKCTSNWKAAAGDAAKKMWDGFHETGIFASTCRHGFIIWLTDMIRSGELAKYLLAITAKALEVFGENMLIGYDIGCSFSETIAKTSLNEAFQKKKCRTCVNAFHGYSHNALCQQSFHPTHIKGMGLEDLETLERIFSQSNQLAAVTRYMSRYHRKVFIDLFFQQWDSDKYANLGTMLFNNYIQALHILETEAAELAHDLEQFNLTESDLEAMWVDQAGHFKELGKERAEEVNGVAYVELLQQLRDIEAALERSHTAFRIQEPEDFEQLPPLSSYSLGLSKTHKTETRRRFLGEKQDNVLWEILQMESQMDVQRRWTPLDSEYKAALKYMTERKYLQALENLHLLVIKWLFEMHKLNMLGTGYKMRTHIAQALQRRAKAIRNAVNEYNKHALMLYPPRGTLDWTKVTHFSFIDQFDILRDTRHNVFHEKWAQPLYRELMNRVHKVSRAREEIHRVNIELRCLHTRIVDEEKLFASTLEHLGGSLMLGPVLEYVTRRREVNKLLISRINATYNLPGFTGTPYPGESINPMHEPDTSLPTSPGHNAGSSNVPHSTPDDRQPQFEDDNSEDEGPLEDDNEFVDDMGKVVDFIAGL</sequence>
<feature type="compositionally biased region" description="Polar residues" evidence="1">
    <location>
        <begin position="324"/>
        <end position="335"/>
    </location>
</feature>
<dbReference type="InterPro" id="IPR040521">
    <property type="entry name" value="KDZ"/>
</dbReference>
<dbReference type="EMBL" id="JANVFT010000022">
    <property type="protein sequence ID" value="KAJ4497269.1"/>
    <property type="molecule type" value="Genomic_DNA"/>
</dbReference>